<accession>A0A8S4PCG5</accession>
<gene>
    <name evidence="3" type="ORF">OFUS_LOCUS17130</name>
</gene>
<sequence length="445" mass="47269">DKMAISETSFWLKFFQEAGIPAGEAANHAVTFTDHRIQKDMLSDLSKEYLNDMGITMMGDVIAILRHAKITHTQLQRDKALKLGKSSGTSTPPLTQRSTPASRTINRYMNVQNDPIAGPMSSPMPNTGPKMSAELASRLGPSPSTPTDSPVLGRKNKTPASIKPITMHRAQRLEVPVPTKRRVFPEHEGRYKITMPAGTTEKTKKILQKQGKLPVKSTSIFSRLGNESGSSSDEPSSSSSSPSVTITGLGKIKLTKAGIATQAGGGSPGVFGRLGGNTLKHTATSTIDELEDSVDSDSEEDSVERLPYAGVLKKTPQTKRVKKTKITLKNLKKPTVQDRLGPAKSESVVSSSTEGIFAASTGKVPVLRRLGSAKIQAPSSTTDKAQLKTKTSLSKVTTSKGVQGRLGAIQAPASSTTGKSTTLAAKKKRISAGLGGVFGRLGNQQ</sequence>
<dbReference type="InterPro" id="IPR041477">
    <property type="entry name" value="DUF5577"/>
</dbReference>
<evidence type="ECO:0000313" key="3">
    <source>
        <dbReference type="EMBL" id="CAH1792112.1"/>
    </source>
</evidence>
<reference evidence="3" key="1">
    <citation type="submission" date="2022-03" db="EMBL/GenBank/DDBJ databases">
        <authorList>
            <person name="Martin C."/>
        </authorList>
    </citation>
    <scope>NUCLEOTIDE SEQUENCE</scope>
</reference>
<evidence type="ECO:0000313" key="4">
    <source>
        <dbReference type="Proteomes" id="UP000749559"/>
    </source>
</evidence>
<feature type="compositionally biased region" description="Polar residues" evidence="1">
    <location>
        <begin position="86"/>
        <end position="103"/>
    </location>
</feature>
<name>A0A8S4PCG5_OWEFU</name>
<dbReference type="AlphaFoldDB" id="A0A8S4PCG5"/>
<dbReference type="GO" id="GO:0005634">
    <property type="term" value="C:nucleus"/>
    <property type="evidence" value="ECO:0007669"/>
    <property type="project" value="TreeGrafter"/>
</dbReference>
<feature type="region of interest" description="Disordered" evidence="1">
    <location>
        <begin position="82"/>
        <end position="103"/>
    </location>
</feature>
<feature type="region of interest" description="Disordered" evidence="1">
    <location>
        <begin position="115"/>
        <end position="158"/>
    </location>
</feature>
<comment type="caution">
    <text evidence="3">The sequence shown here is derived from an EMBL/GenBank/DDBJ whole genome shotgun (WGS) entry which is preliminary data.</text>
</comment>
<organism evidence="3 4">
    <name type="scientific">Owenia fusiformis</name>
    <name type="common">Polychaete worm</name>
    <dbReference type="NCBI Taxonomy" id="6347"/>
    <lineage>
        <taxon>Eukaryota</taxon>
        <taxon>Metazoa</taxon>
        <taxon>Spiralia</taxon>
        <taxon>Lophotrochozoa</taxon>
        <taxon>Annelida</taxon>
        <taxon>Polychaeta</taxon>
        <taxon>Sedentaria</taxon>
        <taxon>Canalipalpata</taxon>
        <taxon>Sabellida</taxon>
        <taxon>Oweniida</taxon>
        <taxon>Oweniidae</taxon>
        <taxon>Owenia</taxon>
    </lineage>
</organism>
<dbReference type="EMBL" id="CAIIXF020000008">
    <property type="protein sequence ID" value="CAH1792112.1"/>
    <property type="molecule type" value="Genomic_DNA"/>
</dbReference>
<dbReference type="PANTHER" id="PTHR21359:SF1">
    <property type="entry name" value="DUF5577 DOMAIN-CONTAINING PROTEIN"/>
    <property type="match status" value="1"/>
</dbReference>
<feature type="compositionally biased region" description="Low complexity" evidence="1">
    <location>
        <begin position="227"/>
        <end position="243"/>
    </location>
</feature>
<evidence type="ECO:0000256" key="1">
    <source>
        <dbReference type="SAM" id="MobiDB-lite"/>
    </source>
</evidence>
<dbReference type="Proteomes" id="UP000749559">
    <property type="component" value="Unassembled WGS sequence"/>
</dbReference>
<feature type="domain" description="DUF5577" evidence="2">
    <location>
        <begin position="168"/>
        <end position="230"/>
    </location>
</feature>
<dbReference type="InterPro" id="IPR013761">
    <property type="entry name" value="SAM/pointed_sf"/>
</dbReference>
<feature type="region of interest" description="Disordered" evidence="1">
    <location>
        <begin position="217"/>
        <end position="245"/>
    </location>
</feature>
<dbReference type="InterPro" id="IPR039161">
    <property type="entry name" value="C19orf47-like"/>
</dbReference>
<dbReference type="Pfam" id="PF17740">
    <property type="entry name" value="DUF5577"/>
    <property type="match status" value="1"/>
</dbReference>
<dbReference type="InterPro" id="IPR040772">
    <property type="entry name" value="C19orf47_SAM"/>
</dbReference>
<dbReference type="Pfam" id="PF18017">
    <property type="entry name" value="SAM_4"/>
    <property type="match status" value="1"/>
</dbReference>
<dbReference type="Gene3D" id="1.10.150.50">
    <property type="entry name" value="Transcription Factor, Ets-1"/>
    <property type="match status" value="1"/>
</dbReference>
<dbReference type="SUPFAM" id="SSF47769">
    <property type="entry name" value="SAM/Pointed domain"/>
    <property type="match status" value="1"/>
</dbReference>
<dbReference type="CDD" id="cd09531">
    <property type="entry name" value="SAM_CS047"/>
    <property type="match status" value="1"/>
</dbReference>
<dbReference type="OrthoDB" id="10067653at2759"/>
<keyword evidence="4" id="KW-1185">Reference proteome</keyword>
<protein>
    <recommendedName>
        <fullName evidence="2">DUF5577 domain-containing protein</fullName>
    </recommendedName>
</protein>
<feature type="non-terminal residue" evidence="3">
    <location>
        <position position="1"/>
    </location>
</feature>
<proteinExistence type="predicted"/>
<evidence type="ECO:0000259" key="2">
    <source>
        <dbReference type="Pfam" id="PF17740"/>
    </source>
</evidence>
<dbReference type="PANTHER" id="PTHR21359">
    <property type="entry name" value="DUF5577 DOMAIN-CONTAINING PROTEIN"/>
    <property type="match status" value="1"/>
</dbReference>